<feature type="coiled-coil region" evidence="8">
    <location>
        <begin position="21"/>
        <end position="48"/>
    </location>
</feature>
<protein>
    <submittedName>
        <fullName evidence="10">General secretion pathway protein J</fullName>
    </submittedName>
</protein>
<dbReference type="PANTHER" id="PTHR39583">
    <property type="entry name" value="TYPE II SECRETION SYSTEM PROTEIN J-RELATED"/>
    <property type="match status" value="1"/>
</dbReference>
<dbReference type="AlphaFoldDB" id="A0A1M6A0P5"/>
<evidence type="ECO:0000313" key="11">
    <source>
        <dbReference type="Proteomes" id="UP000184226"/>
    </source>
</evidence>
<dbReference type="InterPro" id="IPR045584">
    <property type="entry name" value="Pilin-like"/>
</dbReference>
<evidence type="ECO:0000313" key="10">
    <source>
        <dbReference type="EMBL" id="SHI29733.1"/>
    </source>
</evidence>
<keyword evidence="2" id="KW-1003">Cell membrane</keyword>
<keyword evidence="5" id="KW-0812">Transmembrane</keyword>
<name>A0A1M6A0P5_9BURK</name>
<evidence type="ECO:0000256" key="4">
    <source>
        <dbReference type="ARBA" id="ARBA00022519"/>
    </source>
</evidence>
<evidence type="ECO:0000256" key="8">
    <source>
        <dbReference type="SAM" id="Coils"/>
    </source>
</evidence>
<keyword evidence="4" id="KW-0997">Cell inner membrane</keyword>
<evidence type="ECO:0000256" key="3">
    <source>
        <dbReference type="ARBA" id="ARBA00022481"/>
    </source>
</evidence>
<dbReference type="PANTHER" id="PTHR39583:SF2">
    <property type="entry name" value="TYPE II SECRETION SYSTEM PROTEIN J"/>
    <property type="match status" value="1"/>
</dbReference>
<evidence type="ECO:0000256" key="1">
    <source>
        <dbReference type="ARBA" id="ARBA00004377"/>
    </source>
</evidence>
<dbReference type="SUPFAM" id="SSF54523">
    <property type="entry name" value="Pili subunits"/>
    <property type="match status" value="1"/>
</dbReference>
<dbReference type="GO" id="GO:0015628">
    <property type="term" value="P:protein secretion by the type II secretion system"/>
    <property type="evidence" value="ECO:0007669"/>
    <property type="project" value="TreeGrafter"/>
</dbReference>
<keyword evidence="7" id="KW-0472">Membrane</keyword>
<evidence type="ECO:0000256" key="9">
    <source>
        <dbReference type="SAM" id="MobiDB-lite"/>
    </source>
</evidence>
<evidence type="ECO:0000256" key="2">
    <source>
        <dbReference type="ARBA" id="ARBA00022475"/>
    </source>
</evidence>
<feature type="region of interest" description="Disordered" evidence="9">
    <location>
        <begin position="65"/>
        <end position="98"/>
    </location>
</feature>
<evidence type="ECO:0000256" key="7">
    <source>
        <dbReference type="ARBA" id="ARBA00023136"/>
    </source>
</evidence>
<feature type="compositionally biased region" description="Low complexity" evidence="9">
    <location>
        <begin position="67"/>
        <end position="90"/>
    </location>
</feature>
<gene>
    <name evidence="10" type="ORF">SAMN04488135_12076</name>
</gene>
<keyword evidence="6" id="KW-1133">Transmembrane helix</keyword>
<dbReference type="Proteomes" id="UP000184226">
    <property type="component" value="Unassembled WGS sequence"/>
</dbReference>
<dbReference type="GO" id="GO:0005886">
    <property type="term" value="C:plasma membrane"/>
    <property type="evidence" value="ECO:0007669"/>
    <property type="project" value="UniProtKB-SubCell"/>
</dbReference>
<dbReference type="EMBL" id="FQXE01000020">
    <property type="protein sequence ID" value="SHI29733.1"/>
    <property type="molecule type" value="Genomic_DNA"/>
</dbReference>
<comment type="subcellular location">
    <subcellularLocation>
        <location evidence="1">Cell inner membrane</location>
        <topology evidence="1">Single-pass membrane protein</topology>
    </subcellularLocation>
</comment>
<proteinExistence type="predicted"/>
<sequence>MIAILIMALLSLLTWRALDSIERADAQLKEHNENAMNLLHALQQLERDIELRATVELAMLQGSGEDAAGTPAAPASPANDAAAAARKPPATELLPPSLRVRRNNQLPFHFEVIRAAPAQPGQWQRVQWWVKDQTLYRAAGPASPAWPLQTPGPDDKVAVLDQVKEFEIRAWEPGKGWTPLPKTSASNASTGLEISLVQRKGHNDQRFRRVIALN</sequence>
<accession>A0A1M6A0P5</accession>
<keyword evidence="11" id="KW-1185">Reference proteome</keyword>
<dbReference type="STRING" id="658167.SAMN04488135_12076"/>
<evidence type="ECO:0000256" key="6">
    <source>
        <dbReference type="ARBA" id="ARBA00022989"/>
    </source>
</evidence>
<organism evidence="10 11">
    <name type="scientific">Pollutimonas bauzanensis</name>
    <dbReference type="NCBI Taxonomy" id="658167"/>
    <lineage>
        <taxon>Bacteria</taxon>
        <taxon>Pseudomonadati</taxon>
        <taxon>Pseudomonadota</taxon>
        <taxon>Betaproteobacteria</taxon>
        <taxon>Burkholderiales</taxon>
        <taxon>Alcaligenaceae</taxon>
        <taxon>Pollutimonas</taxon>
    </lineage>
</organism>
<evidence type="ECO:0000256" key="5">
    <source>
        <dbReference type="ARBA" id="ARBA00022692"/>
    </source>
</evidence>
<keyword evidence="3" id="KW-0488">Methylation</keyword>
<dbReference type="InterPro" id="IPR051621">
    <property type="entry name" value="T2SS_protein_J"/>
</dbReference>
<reference evidence="10 11" key="1">
    <citation type="submission" date="2016-11" db="EMBL/GenBank/DDBJ databases">
        <authorList>
            <person name="Jaros S."/>
            <person name="Januszkiewicz K."/>
            <person name="Wedrychowicz H."/>
        </authorList>
    </citation>
    <scope>NUCLEOTIDE SEQUENCE [LARGE SCALE GENOMIC DNA]</scope>
    <source>
        <strain evidence="10 11">CGMCC 1.10190</strain>
    </source>
</reference>
<keyword evidence="8" id="KW-0175">Coiled coil</keyword>